<dbReference type="AlphaFoldDB" id="T1CYE6"/>
<dbReference type="CDD" id="cd00093">
    <property type="entry name" value="HTH_XRE"/>
    <property type="match status" value="1"/>
</dbReference>
<dbReference type="GO" id="GO:0003677">
    <property type="term" value="F:DNA binding"/>
    <property type="evidence" value="ECO:0007669"/>
    <property type="project" value="InterPro"/>
</dbReference>
<comment type="caution">
    <text evidence="2">The sequence shown here is derived from an EMBL/GenBank/DDBJ whole genome shotgun (WGS) entry which is preliminary data.</text>
</comment>
<dbReference type="InterPro" id="IPR010982">
    <property type="entry name" value="Lambda_DNA-bd_dom_sf"/>
</dbReference>
<feature type="domain" description="HTH cro/C1-type" evidence="1">
    <location>
        <begin position="12"/>
        <end position="55"/>
    </location>
</feature>
<evidence type="ECO:0000259" key="1">
    <source>
        <dbReference type="PROSITE" id="PS50943"/>
    </source>
</evidence>
<dbReference type="Pfam" id="PF01381">
    <property type="entry name" value="HTH_3"/>
    <property type="match status" value="1"/>
</dbReference>
<dbReference type="SUPFAM" id="SSF47413">
    <property type="entry name" value="lambda repressor-like DNA-binding domains"/>
    <property type="match status" value="1"/>
</dbReference>
<dbReference type="EMBL" id="AUZX01002994">
    <property type="protein sequence ID" value="EQD75150.1"/>
    <property type="molecule type" value="Genomic_DNA"/>
</dbReference>
<dbReference type="PROSITE" id="PS50943">
    <property type="entry name" value="HTH_CROC1"/>
    <property type="match status" value="1"/>
</dbReference>
<gene>
    <name evidence="2" type="ORF">B1A_04114</name>
</gene>
<dbReference type="SMART" id="SM00530">
    <property type="entry name" value="HTH_XRE"/>
    <property type="match status" value="1"/>
</dbReference>
<protein>
    <submittedName>
        <fullName evidence="2">Transcriptional regulator, XRE family</fullName>
    </submittedName>
</protein>
<reference evidence="2" key="1">
    <citation type="submission" date="2013-08" db="EMBL/GenBank/DDBJ databases">
        <authorList>
            <person name="Mendez C."/>
            <person name="Richter M."/>
            <person name="Ferrer M."/>
            <person name="Sanchez J."/>
        </authorList>
    </citation>
    <scope>NUCLEOTIDE SEQUENCE</scope>
</reference>
<dbReference type="Gene3D" id="1.10.260.40">
    <property type="entry name" value="lambda repressor-like DNA-binding domains"/>
    <property type="match status" value="1"/>
</dbReference>
<proteinExistence type="predicted"/>
<evidence type="ECO:0000313" key="2">
    <source>
        <dbReference type="EMBL" id="EQD75150.1"/>
    </source>
</evidence>
<dbReference type="InterPro" id="IPR001387">
    <property type="entry name" value="Cro/C1-type_HTH"/>
</dbReference>
<accession>T1CYE6</accession>
<name>T1CYE6_9ZZZZ</name>
<reference evidence="2" key="2">
    <citation type="journal article" date="2014" name="ISME J.">
        <title>Microbial stratification in low pH oxic and suboxic macroscopic growths along an acid mine drainage.</title>
        <authorList>
            <person name="Mendez-Garcia C."/>
            <person name="Mesa V."/>
            <person name="Sprenger R.R."/>
            <person name="Richter M."/>
            <person name="Diez M.S."/>
            <person name="Solano J."/>
            <person name="Bargiela R."/>
            <person name="Golyshina O.V."/>
            <person name="Manteca A."/>
            <person name="Ramos J.L."/>
            <person name="Gallego J.R."/>
            <person name="Llorente I."/>
            <person name="Martins Dos Santos V.A."/>
            <person name="Jensen O.N."/>
            <person name="Pelaez A.I."/>
            <person name="Sanchez J."/>
            <person name="Ferrer M."/>
        </authorList>
    </citation>
    <scope>NUCLEOTIDE SEQUENCE</scope>
</reference>
<sequence length="100" mass="10720">MQPGVFSFAAQLKAARAITGWSQGELSDRSGVSRPTIARIEALIMQPRLDTVAKLKQTFLTAGVQILDGEPRGGFSIIVDEGTLAGLLHTHETMLTKKGD</sequence>
<organism evidence="2">
    <name type="scientific">mine drainage metagenome</name>
    <dbReference type="NCBI Taxonomy" id="410659"/>
    <lineage>
        <taxon>unclassified sequences</taxon>
        <taxon>metagenomes</taxon>
        <taxon>ecological metagenomes</taxon>
    </lineage>
</organism>